<dbReference type="AlphaFoldDB" id="A0A1H5XIH0"/>
<accession>A0A1H5XIH0</accession>
<gene>
    <name evidence="1" type="ORF">SAMN05421877_1056</name>
</gene>
<proteinExistence type="predicted"/>
<dbReference type="EMBL" id="FNUT01000005">
    <property type="protein sequence ID" value="SEG11187.1"/>
    <property type="molecule type" value="Genomic_DNA"/>
</dbReference>
<dbReference type="RefSeq" id="WP_103906175.1">
    <property type="nucleotide sequence ID" value="NZ_CP049246.1"/>
</dbReference>
<protein>
    <recommendedName>
        <fullName evidence="3">Activator of Hsp90 ATPase homolog 1-like protein</fullName>
    </recommendedName>
</protein>
<sequence>MKHAIPKQEEGKKLDITESKTCNTKEEAMDFYSTTRIKLLSINYWYEIASLPASTFTLLDTLGTKKEGLAEEGDYIQIDIPGPGLWSTGGYDYVRVEQIDESREDNTEILTMRLRPSTLPNPEDDLETKHFFNNMSSSTFQIKRIGNIVEASYFGRNELMNLELDSLADKIRNIVVALGAKLGASFPQWKALIHGLLDLDEEEKK</sequence>
<reference evidence="2" key="1">
    <citation type="submission" date="2016-10" db="EMBL/GenBank/DDBJ databases">
        <authorList>
            <person name="Varghese N."/>
            <person name="Submissions S."/>
        </authorList>
    </citation>
    <scope>NUCLEOTIDE SEQUENCE [LARGE SCALE GENOMIC DNA]</scope>
    <source>
        <strain evidence="2">DSM 22361</strain>
    </source>
</reference>
<dbReference type="OrthoDB" id="947646at2"/>
<name>A0A1H5XIH0_9SPHI</name>
<keyword evidence="2" id="KW-1185">Reference proteome</keyword>
<organism evidence="1 2">
    <name type="scientific">Sphingobacterium lactis</name>
    <dbReference type="NCBI Taxonomy" id="797291"/>
    <lineage>
        <taxon>Bacteria</taxon>
        <taxon>Pseudomonadati</taxon>
        <taxon>Bacteroidota</taxon>
        <taxon>Sphingobacteriia</taxon>
        <taxon>Sphingobacteriales</taxon>
        <taxon>Sphingobacteriaceae</taxon>
        <taxon>Sphingobacterium</taxon>
    </lineage>
</organism>
<evidence type="ECO:0000313" key="1">
    <source>
        <dbReference type="EMBL" id="SEG11187.1"/>
    </source>
</evidence>
<dbReference type="Proteomes" id="UP000236731">
    <property type="component" value="Unassembled WGS sequence"/>
</dbReference>
<evidence type="ECO:0000313" key="2">
    <source>
        <dbReference type="Proteomes" id="UP000236731"/>
    </source>
</evidence>
<evidence type="ECO:0008006" key="3">
    <source>
        <dbReference type="Google" id="ProtNLM"/>
    </source>
</evidence>